<dbReference type="Proteomes" id="UP001595533">
    <property type="component" value="Unassembled WGS sequence"/>
</dbReference>
<dbReference type="EMBL" id="JBHRTS010000002">
    <property type="protein sequence ID" value="MFC3193329.1"/>
    <property type="molecule type" value="Genomic_DNA"/>
</dbReference>
<evidence type="ECO:0000313" key="2">
    <source>
        <dbReference type="EMBL" id="MFC3193329.1"/>
    </source>
</evidence>
<name>A0ABV7J5U6_9GAMM</name>
<evidence type="ECO:0000313" key="3">
    <source>
        <dbReference type="Proteomes" id="UP001595533"/>
    </source>
</evidence>
<feature type="chain" id="PRO_5046241104" evidence="1">
    <location>
        <begin position="23"/>
        <end position="201"/>
    </location>
</feature>
<protein>
    <submittedName>
        <fullName evidence="2">Uncharacterized protein</fullName>
    </submittedName>
</protein>
<organism evidence="2 3">
    <name type="scientific">Marinicella sediminis</name>
    <dbReference type="NCBI Taxonomy" id="1792834"/>
    <lineage>
        <taxon>Bacteria</taxon>
        <taxon>Pseudomonadati</taxon>
        <taxon>Pseudomonadota</taxon>
        <taxon>Gammaproteobacteria</taxon>
        <taxon>Lysobacterales</taxon>
        <taxon>Marinicellaceae</taxon>
        <taxon>Marinicella</taxon>
    </lineage>
</organism>
<keyword evidence="1" id="KW-0732">Signal</keyword>
<evidence type="ECO:0000256" key="1">
    <source>
        <dbReference type="SAM" id="SignalP"/>
    </source>
</evidence>
<comment type="caution">
    <text evidence="2">The sequence shown here is derived from an EMBL/GenBank/DDBJ whole genome shotgun (WGS) entry which is preliminary data.</text>
</comment>
<dbReference type="RefSeq" id="WP_077410005.1">
    <property type="nucleotide sequence ID" value="NZ_JBHRTS010000002.1"/>
</dbReference>
<reference evidence="3" key="1">
    <citation type="journal article" date="2019" name="Int. J. Syst. Evol. Microbiol.">
        <title>The Global Catalogue of Microorganisms (GCM) 10K type strain sequencing project: providing services to taxonomists for standard genome sequencing and annotation.</title>
        <authorList>
            <consortium name="The Broad Institute Genomics Platform"/>
            <consortium name="The Broad Institute Genome Sequencing Center for Infectious Disease"/>
            <person name="Wu L."/>
            <person name="Ma J."/>
        </authorList>
    </citation>
    <scope>NUCLEOTIDE SEQUENCE [LARGE SCALE GENOMIC DNA]</scope>
    <source>
        <strain evidence="3">KCTC 42953</strain>
    </source>
</reference>
<sequence length="201" mass="23331">MKNTNKTIMLLMLVLSAFSAEARLDQFQANYVDRYYSNGWPREYSSYLYEFEAYDFMRSNAASFVIDHFGTEYFTSDNLVYLISESTGNFKGSNELTHWYSHEVYHSGFSKPLERVKEDPASCTWAGWNQGQVDGGYLYGGSVYFYGPYDFMVNFAENYFINKNSPDILHAWKNNCWVDDEHFAIFIIPAVSVVKLHNDGK</sequence>
<accession>A0ABV7J5U6</accession>
<keyword evidence="3" id="KW-1185">Reference proteome</keyword>
<gene>
    <name evidence="2" type="ORF">ACFODZ_03630</name>
</gene>
<proteinExistence type="predicted"/>
<feature type="signal peptide" evidence="1">
    <location>
        <begin position="1"/>
        <end position="22"/>
    </location>
</feature>